<reference evidence="2 3" key="1">
    <citation type="submission" date="2016-10" db="EMBL/GenBank/DDBJ databases">
        <authorList>
            <person name="de Groot N.N."/>
        </authorList>
    </citation>
    <scope>NUCLEOTIDE SEQUENCE [LARGE SCALE GENOMIC DNA]</scope>
    <source>
        <strain evidence="2 3">DSM 527</strain>
    </source>
</reference>
<protein>
    <submittedName>
        <fullName evidence="2">Uncharacterized protein</fullName>
    </submittedName>
</protein>
<sequence length="123" mass="13729">MSKKLLTLLFCIAVSTFSLFYGNAADAKVAKATFTEIGYQKDADYYYTFYVNLGKDDTTPLAYIQVQKNATGTVLKLENFKGNVAYWKGSQFTIRNEATVSFYDGEKLVEKKLTGVIEGGVKM</sequence>
<name>A0A1G7LGA7_CHIFI</name>
<feature type="chain" id="PRO_5011483682" evidence="1">
    <location>
        <begin position="21"/>
        <end position="123"/>
    </location>
</feature>
<keyword evidence="1" id="KW-0732">Signal</keyword>
<feature type="signal peptide" evidence="1">
    <location>
        <begin position="1"/>
        <end position="20"/>
    </location>
</feature>
<dbReference type="Proteomes" id="UP000199045">
    <property type="component" value="Unassembled WGS sequence"/>
</dbReference>
<accession>A0A1G7LGA7</accession>
<evidence type="ECO:0000313" key="3">
    <source>
        <dbReference type="Proteomes" id="UP000199045"/>
    </source>
</evidence>
<proteinExistence type="predicted"/>
<organism evidence="2 3">
    <name type="scientific">Chitinophaga filiformis</name>
    <name type="common">Myxococcus filiformis</name>
    <name type="synonym">Flexibacter filiformis</name>
    <dbReference type="NCBI Taxonomy" id="104663"/>
    <lineage>
        <taxon>Bacteria</taxon>
        <taxon>Pseudomonadati</taxon>
        <taxon>Bacteroidota</taxon>
        <taxon>Chitinophagia</taxon>
        <taxon>Chitinophagales</taxon>
        <taxon>Chitinophagaceae</taxon>
        <taxon>Chitinophaga</taxon>
    </lineage>
</organism>
<dbReference type="AlphaFoldDB" id="A0A1G7LGA7"/>
<dbReference type="OrthoDB" id="668461at2"/>
<evidence type="ECO:0000256" key="1">
    <source>
        <dbReference type="SAM" id="SignalP"/>
    </source>
</evidence>
<gene>
    <name evidence="2" type="ORF">SAMN04488121_10254</name>
</gene>
<evidence type="ECO:0000313" key="2">
    <source>
        <dbReference type="EMBL" id="SDF48451.1"/>
    </source>
</evidence>
<dbReference type="RefSeq" id="WP_089830096.1">
    <property type="nucleotide sequence ID" value="NZ_FNBN01000002.1"/>
</dbReference>
<dbReference type="EMBL" id="FNBN01000002">
    <property type="protein sequence ID" value="SDF48451.1"/>
    <property type="molecule type" value="Genomic_DNA"/>
</dbReference>